<keyword evidence="3" id="KW-1185">Reference proteome</keyword>
<protein>
    <submittedName>
        <fullName evidence="2">Metallophosphoesterase family protein</fullName>
        <ecNumber evidence="2">3.1.-.-</ecNumber>
    </submittedName>
</protein>
<organism evidence="2 3">
    <name type="scientific">Paenimyroides ceti</name>
    <dbReference type="NCBI Taxonomy" id="395087"/>
    <lineage>
        <taxon>Bacteria</taxon>
        <taxon>Pseudomonadati</taxon>
        <taxon>Bacteroidota</taxon>
        <taxon>Flavobacteriia</taxon>
        <taxon>Flavobacteriales</taxon>
        <taxon>Flavobacteriaceae</taxon>
        <taxon>Paenimyroides</taxon>
    </lineage>
</organism>
<dbReference type="Gene3D" id="3.60.21.10">
    <property type="match status" value="1"/>
</dbReference>
<dbReference type="CDD" id="cd00144">
    <property type="entry name" value="MPP_PPP_family"/>
    <property type="match status" value="1"/>
</dbReference>
<sequence>MSNTFVIGDIHGGLIALKQALERAEIKKNDQLIFLGDYVDGWNDSARLIDYLMELNTQYDCVFMQGNHEEMVLKWLRYEEDNELWRFHGGQSTVDVYKLLTREVKDRHITFFNSLREYYLDDQNRLFVHAGFTNPKGVEFEFFRPLFWWDRTLWETAMALDERLPKDDIRYPSRFKLYKEIFIGHTPVTRFGQNTPMHCANVWNMDTGAAFNGKVTVMNVDTKAYWQSDIVQELYPEERGRN</sequence>
<proteinExistence type="predicted"/>
<accession>A0ABT8CXT7</accession>
<evidence type="ECO:0000259" key="1">
    <source>
        <dbReference type="Pfam" id="PF00149"/>
    </source>
</evidence>
<dbReference type="GO" id="GO:0016787">
    <property type="term" value="F:hydrolase activity"/>
    <property type="evidence" value="ECO:0007669"/>
    <property type="project" value="UniProtKB-KW"/>
</dbReference>
<keyword evidence="2" id="KW-0378">Hydrolase</keyword>
<dbReference type="Proteomes" id="UP001242368">
    <property type="component" value="Unassembled WGS sequence"/>
</dbReference>
<dbReference type="Pfam" id="PF00149">
    <property type="entry name" value="Metallophos"/>
    <property type="match status" value="1"/>
</dbReference>
<dbReference type="InterPro" id="IPR050126">
    <property type="entry name" value="Ap4A_hydrolase"/>
</dbReference>
<dbReference type="EC" id="3.1.-.-" evidence="2"/>
<dbReference type="InterPro" id="IPR004843">
    <property type="entry name" value="Calcineurin-like_PHP"/>
</dbReference>
<reference evidence="3" key="1">
    <citation type="journal article" date="2019" name="Int. J. Syst. Evol. Microbiol.">
        <title>The Global Catalogue of Microorganisms (GCM) 10K type strain sequencing project: providing services to taxonomists for standard genome sequencing and annotation.</title>
        <authorList>
            <consortium name="The Broad Institute Genomics Platform"/>
            <consortium name="The Broad Institute Genome Sequencing Center for Infectious Disease"/>
            <person name="Wu L."/>
            <person name="Ma J."/>
        </authorList>
    </citation>
    <scope>NUCLEOTIDE SEQUENCE [LARGE SCALE GENOMIC DNA]</scope>
    <source>
        <strain evidence="3">CECT 7184</strain>
    </source>
</reference>
<dbReference type="RefSeq" id="WP_290364392.1">
    <property type="nucleotide sequence ID" value="NZ_JAUFQU010000001.1"/>
</dbReference>
<dbReference type="InterPro" id="IPR029052">
    <property type="entry name" value="Metallo-depent_PP-like"/>
</dbReference>
<dbReference type="PANTHER" id="PTHR42850:SF4">
    <property type="entry name" value="ZINC-DEPENDENT ENDOPOLYPHOSPHATASE"/>
    <property type="match status" value="1"/>
</dbReference>
<dbReference type="PANTHER" id="PTHR42850">
    <property type="entry name" value="METALLOPHOSPHOESTERASE"/>
    <property type="match status" value="1"/>
</dbReference>
<gene>
    <name evidence="2" type="ORF">QW060_15625</name>
</gene>
<evidence type="ECO:0000313" key="2">
    <source>
        <dbReference type="EMBL" id="MDN3708531.1"/>
    </source>
</evidence>
<comment type="caution">
    <text evidence="2">The sequence shown here is derived from an EMBL/GenBank/DDBJ whole genome shotgun (WGS) entry which is preliminary data.</text>
</comment>
<dbReference type="EMBL" id="JAUFQU010000001">
    <property type="protein sequence ID" value="MDN3708531.1"/>
    <property type="molecule type" value="Genomic_DNA"/>
</dbReference>
<dbReference type="SUPFAM" id="SSF56300">
    <property type="entry name" value="Metallo-dependent phosphatases"/>
    <property type="match status" value="1"/>
</dbReference>
<evidence type="ECO:0000313" key="3">
    <source>
        <dbReference type="Proteomes" id="UP001242368"/>
    </source>
</evidence>
<feature type="domain" description="Calcineurin-like phosphoesterase" evidence="1">
    <location>
        <begin position="5"/>
        <end position="189"/>
    </location>
</feature>
<name>A0ABT8CXT7_9FLAO</name>